<feature type="domain" description="Cytochrome c" evidence="5">
    <location>
        <begin position="9"/>
        <end position="92"/>
    </location>
</feature>
<keyword evidence="2 4" id="KW-0479">Metal-binding</keyword>
<evidence type="ECO:0000313" key="6">
    <source>
        <dbReference type="EMBL" id="QFR44181.1"/>
    </source>
</evidence>
<evidence type="ECO:0000256" key="3">
    <source>
        <dbReference type="ARBA" id="ARBA00023004"/>
    </source>
</evidence>
<organism evidence="6 7">
    <name type="scientific">Sulfurimonas xiamenensis</name>
    <dbReference type="NCBI Taxonomy" id="2590021"/>
    <lineage>
        <taxon>Bacteria</taxon>
        <taxon>Pseudomonadati</taxon>
        <taxon>Campylobacterota</taxon>
        <taxon>Epsilonproteobacteria</taxon>
        <taxon>Campylobacterales</taxon>
        <taxon>Sulfurimonadaceae</taxon>
        <taxon>Sulfurimonas</taxon>
    </lineage>
</organism>
<keyword evidence="3 4" id="KW-0408">Iron</keyword>
<dbReference type="KEGG" id="suln:FJR47_00315"/>
<keyword evidence="7" id="KW-1185">Reference proteome</keyword>
<dbReference type="InterPro" id="IPR036909">
    <property type="entry name" value="Cyt_c-like_dom_sf"/>
</dbReference>
<evidence type="ECO:0000259" key="5">
    <source>
        <dbReference type="PROSITE" id="PS51007"/>
    </source>
</evidence>
<accession>A0AAJ4DNW8</accession>
<evidence type="ECO:0000256" key="2">
    <source>
        <dbReference type="ARBA" id="ARBA00022723"/>
    </source>
</evidence>
<dbReference type="GO" id="GO:0009055">
    <property type="term" value="F:electron transfer activity"/>
    <property type="evidence" value="ECO:0007669"/>
    <property type="project" value="InterPro"/>
</dbReference>
<protein>
    <submittedName>
        <fullName evidence="6">Cytochrome c</fullName>
    </submittedName>
</protein>
<dbReference type="GO" id="GO:0046872">
    <property type="term" value="F:metal ion binding"/>
    <property type="evidence" value="ECO:0007669"/>
    <property type="project" value="UniProtKB-KW"/>
</dbReference>
<keyword evidence="1 4" id="KW-0349">Heme</keyword>
<dbReference type="InterPro" id="IPR009056">
    <property type="entry name" value="Cyt_c-like_dom"/>
</dbReference>
<evidence type="ECO:0000313" key="7">
    <source>
        <dbReference type="Proteomes" id="UP000326061"/>
    </source>
</evidence>
<dbReference type="Gene3D" id="1.10.760.10">
    <property type="entry name" value="Cytochrome c-like domain"/>
    <property type="match status" value="1"/>
</dbReference>
<dbReference type="PROSITE" id="PS51007">
    <property type="entry name" value="CYTC"/>
    <property type="match status" value="1"/>
</dbReference>
<gene>
    <name evidence="6" type="ORF">FJR47_00315</name>
</gene>
<dbReference type="EMBL" id="CP041166">
    <property type="protein sequence ID" value="QFR44181.1"/>
    <property type="molecule type" value="Genomic_DNA"/>
</dbReference>
<dbReference type="GO" id="GO:0020037">
    <property type="term" value="F:heme binding"/>
    <property type="evidence" value="ECO:0007669"/>
    <property type="project" value="InterPro"/>
</dbReference>
<dbReference type="Pfam" id="PF00034">
    <property type="entry name" value="Cytochrom_C"/>
    <property type="match status" value="1"/>
</dbReference>
<sequence length="101" mass="11828">MICASFVYADIKNGIYVYKTHCANCHSVKMEGGMGRDFNLVSYDRRKEQIVSYIQNPSMNFREFGYSANAMPKIALDEEDIYDVAEYIDSLQKFKKWMKKQ</sequence>
<reference evidence="7" key="1">
    <citation type="submission" date="2019-06" db="EMBL/GenBank/DDBJ databases">
        <title>Sulfurimonas gotlandica sp. nov., a chemoautotrophic and psychrotolerant epsilonproteobacterium isolated from a pelagic redoxcline, and an emended description of the genus Sulfurimonas.</title>
        <authorList>
            <person name="Wang S."/>
            <person name="Jiang L."/>
            <person name="Shao Z."/>
        </authorList>
    </citation>
    <scope>NUCLEOTIDE SEQUENCE [LARGE SCALE GENOMIC DNA]</scope>
    <source>
        <strain evidence="7">1-1N</strain>
    </source>
</reference>
<proteinExistence type="predicted"/>
<dbReference type="Proteomes" id="UP000326061">
    <property type="component" value="Chromosome"/>
</dbReference>
<name>A0AAJ4DNW8_9BACT</name>
<evidence type="ECO:0000256" key="1">
    <source>
        <dbReference type="ARBA" id="ARBA00022617"/>
    </source>
</evidence>
<dbReference type="SUPFAM" id="SSF46626">
    <property type="entry name" value="Cytochrome c"/>
    <property type="match status" value="1"/>
</dbReference>
<dbReference type="AlphaFoldDB" id="A0AAJ4DNW8"/>
<evidence type="ECO:0000256" key="4">
    <source>
        <dbReference type="PROSITE-ProRule" id="PRU00433"/>
    </source>
</evidence>